<keyword evidence="2" id="KW-1185">Reference proteome</keyword>
<gene>
    <name evidence="1" type="ORF">CEXT_555231</name>
</gene>
<feature type="non-terminal residue" evidence="1">
    <location>
        <position position="22"/>
    </location>
</feature>
<protein>
    <submittedName>
        <fullName evidence="1">Uncharacterized protein</fullName>
    </submittedName>
</protein>
<name>A0AAV4N8G2_CAEEX</name>
<accession>A0AAV4N8G2</accession>
<sequence>MSDTYRDALLPAAVLHLSLQKP</sequence>
<reference evidence="1 2" key="1">
    <citation type="submission" date="2021-06" db="EMBL/GenBank/DDBJ databases">
        <title>Caerostris extrusa draft genome.</title>
        <authorList>
            <person name="Kono N."/>
            <person name="Arakawa K."/>
        </authorList>
    </citation>
    <scope>NUCLEOTIDE SEQUENCE [LARGE SCALE GENOMIC DNA]</scope>
</reference>
<organism evidence="1 2">
    <name type="scientific">Caerostris extrusa</name>
    <name type="common">Bark spider</name>
    <name type="synonym">Caerostris bankana</name>
    <dbReference type="NCBI Taxonomy" id="172846"/>
    <lineage>
        <taxon>Eukaryota</taxon>
        <taxon>Metazoa</taxon>
        <taxon>Ecdysozoa</taxon>
        <taxon>Arthropoda</taxon>
        <taxon>Chelicerata</taxon>
        <taxon>Arachnida</taxon>
        <taxon>Araneae</taxon>
        <taxon>Araneomorphae</taxon>
        <taxon>Entelegynae</taxon>
        <taxon>Araneoidea</taxon>
        <taxon>Araneidae</taxon>
        <taxon>Caerostris</taxon>
    </lineage>
</organism>
<dbReference type="AlphaFoldDB" id="A0AAV4N8G2"/>
<evidence type="ECO:0000313" key="2">
    <source>
        <dbReference type="Proteomes" id="UP001054945"/>
    </source>
</evidence>
<dbReference type="Proteomes" id="UP001054945">
    <property type="component" value="Unassembled WGS sequence"/>
</dbReference>
<comment type="caution">
    <text evidence="1">The sequence shown here is derived from an EMBL/GenBank/DDBJ whole genome shotgun (WGS) entry which is preliminary data.</text>
</comment>
<proteinExistence type="predicted"/>
<evidence type="ECO:0000313" key="1">
    <source>
        <dbReference type="EMBL" id="GIX80738.1"/>
    </source>
</evidence>
<dbReference type="EMBL" id="BPLR01003058">
    <property type="protein sequence ID" value="GIX80738.1"/>
    <property type="molecule type" value="Genomic_DNA"/>
</dbReference>